<proteinExistence type="predicted"/>
<dbReference type="EMBL" id="UOEV01000062">
    <property type="protein sequence ID" value="VAW32684.1"/>
    <property type="molecule type" value="Genomic_DNA"/>
</dbReference>
<name>A0A3B0VM39_9ZZZZ</name>
<keyword evidence="1" id="KW-1133">Transmembrane helix</keyword>
<evidence type="ECO:0000256" key="1">
    <source>
        <dbReference type="SAM" id="Phobius"/>
    </source>
</evidence>
<protein>
    <recommendedName>
        <fullName evidence="3">EamA domain-containing protein</fullName>
    </recommendedName>
</protein>
<gene>
    <name evidence="2" type="ORF">MNBD_CPR01-542</name>
</gene>
<keyword evidence="1" id="KW-0812">Transmembrane</keyword>
<dbReference type="InterPro" id="IPR037185">
    <property type="entry name" value="EmrE-like"/>
</dbReference>
<dbReference type="SUPFAM" id="SSF103481">
    <property type="entry name" value="Multidrug resistance efflux transporter EmrE"/>
    <property type="match status" value="1"/>
</dbReference>
<feature type="transmembrane region" description="Helical" evidence="1">
    <location>
        <begin position="30"/>
        <end position="47"/>
    </location>
</feature>
<dbReference type="AlphaFoldDB" id="A0A3B0VM39"/>
<feature type="transmembrane region" description="Helical" evidence="1">
    <location>
        <begin position="93"/>
        <end position="111"/>
    </location>
</feature>
<organism evidence="2">
    <name type="scientific">hydrothermal vent metagenome</name>
    <dbReference type="NCBI Taxonomy" id="652676"/>
    <lineage>
        <taxon>unclassified sequences</taxon>
        <taxon>metagenomes</taxon>
        <taxon>ecological metagenomes</taxon>
    </lineage>
</organism>
<feature type="transmembrane region" description="Helical" evidence="1">
    <location>
        <begin position="68"/>
        <end position="87"/>
    </location>
</feature>
<reference evidence="2" key="1">
    <citation type="submission" date="2018-06" db="EMBL/GenBank/DDBJ databases">
        <authorList>
            <person name="Zhirakovskaya E."/>
        </authorList>
    </citation>
    <scope>NUCLEOTIDE SEQUENCE</scope>
</reference>
<sequence length="112" mass="12249">MNWSIVIIVGAQLLFTTSDLLARIYMPQQGFVLATFLSGWFLSYFLIRTIAMFGQLYIFTAIELGKTMALFGAASIILANILGFLVLKEVLSTGAYIGITLAVIAFMVLALT</sequence>
<accession>A0A3B0VM39</accession>
<evidence type="ECO:0000313" key="2">
    <source>
        <dbReference type="EMBL" id="VAW32684.1"/>
    </source>
</evidence>
<evidence type="ECO:0008006" key="3">
    <source>
        <dbReference type="Google" id="ProtNLM"/>
    </source>
</evidence>
<keyword evidence="1" id="KW-0472">Membrane</keyword>